<dbReference type="PROSITE" id="PS51257">
    <property type="entry name" value="PROKAR_LIPOPROTEIN"/>
    <property type="match status" value="1"/>
</dbReference>
<dbReference type="OrthoDB" id="658609at2"/>
<dbReference type="EMBL" id="FSRA01000001">
    <property type="protein sequence ID" value="SIN69435.1"/>
    <property type="molecule type" value="Genomic_DNA"/>
</dbReference>
<name>A0A1N6DF68_9BACT</name>
<protein>
    <submittedName>
        <fullName evidence="1">YD repeat-containing protein</fullName>
    </submittedName>
</protein>
<gene>
    <name evidence="1" type="ORF">SAMN04488055_0687</name>
</gene>
<evidence type="ECO:0000313" key="1">
    <source>
        <dbReference type="EMBL" id="SIN69435.1"/>
    </source>
</evidence>
<organism evidence="1 2">
    <name type="scientific">Chitinophaga niabensis</name>
    <dbReference type="NCBI Taxonomy" id="536979"/>
    <lineage>
        <taxon>Bacteria</taxon>
        <taxon>Pseudomonadati</taxon>
        <taxon>Bacteroidota</taxon>
        <taxon>Chitinophagia</taxon>
        <taxon>Chitinophagales</taxon>
        <taxon>Chitinophagaceae</taxon>
        <taxon>Chitinophaga</taxon>
    </lineage>
</organism>
<dbReference type="RefSeq" id="WP_074237862.1">
    <property type="nucleotide sequence ID" value="NZ_FSRA01000001.1"/>
</dbReference>
<dbReference type="Gene3D" id="2.180.10.10">
    <property type="entry name" value="RHS repeat-associated core"/>
    <property type="match status" value="1"/>
</dbReference>
<dbReference type="Proteomes" id="UP000185003">
    <property type="component" value="Unassembled WGS sequence"/>
</dbReference>
<proteinExistence type="predicted"/>
<accession>A0A1N6DF68</accession>
<dbReference type="AlphaFoldDB" id="A0A1N6DF68"/>
<reference evidence="1 2" key="1">
    <citation type="submission" date="2016-11" db="EMBL/GenBank/DDBJ databases">
        <authorList>
            <person name="Jaros S."/>
            <person name="Januszkiewicz K."/>
            <person name="Wedrychowicz H."/>
        </authorList>
    </citation>
    <scope>NUCLEOTIDE SEQUENCE [LARGE SCALE GENOMIC DNA]</scope>
    <source>
        <strain evidence="1 2">DSM 24787</strain>
    </source>
</reference>
<dbReference type="STRING" id="536979.SAMN04488055_0687"/>
<keyword evidence="2" id="KW-1185">Reference proteome</keyword>
<sequence length="256" mass="28524">MKKSVFLFVTLITFLSACKDKDNPAPDNSKKFLKKVVSVEAGVTTVYNVTYDAQNRILSSNREDGVETREFTYNNKGLLSKVTLKQDKDQDVYEFTYNAAGEPQAGTHKIYMEGALNATENYQYTLANGKVIQINAITNTPEGDMETTYKLFYTGANFTRLTAEGDAGEVNVTLTYGNKKSPYSGFLLKYALVPSLAFELFSPNEMLTMDYKYVGGGPDFSSTVTYTYGADGFPTRSVTKFSDDTDNDVTSTFEYR</sequence>
<evidence type="ECO:0000313" key="2">
    <source>
        <dbReference type="Proteomes" id="UP000185003"/>
    </source>
</evidence>